<name>A0A563EQK1_9PSEU</name>
<gene>
    <name evidence="2" type="ORF">FKR81_23145</name>
</gene>
<keyword evidence="1" id="KW-0472">Membrane</keyword>
<feature type="transmembrane region" description="Helical" evidence="1">
    <location>
        <begin position="241"/>
        <end position="260"/>
    </location>
</feature>
<feature type="transmembrane region" description="Helical" evidence="1">
    <location>
        <begin position="399"/>
        <end position="418"/>
    </location>
</feature>
<organism evidence="2 3">
    <name type="scientific">Lentzea tibetensis</name>
    <dbReference type="NCBI Taxonomy" id="2591470"/>
    <lineage>
        <taxon>Bacteria</taxon>
        <taxon>Bacillati</taxon>
        <taxon>Actinomycetota</taxon>
        <taxon>Actinomycetes</taxon>
        <taxon>Pseudonocardiales</taxon>
        <taxon>Pseudonocardiaceae</taxon>
        <taxon>Lentzea</taxon>
    </lineage>
</organism>
<protein>
    <recommendedName>
        <fullName evidence="4">Integral membrane protein</fullName>
    </recommendedName>
</protein>
<keyword evidence="3" id="KW-1185">Reference proteome</keyword>
<dbReference type="AlphaFoldDB" id="A0A563EQK1"/>
<feature type="transmembrane region" description="Helical" evidence="1">
    <location>
        <begin position="267"/>
        <end position="292"/>
    </location>
</feature>
<keyword evidence="1" id="KW-1133">Transmembrane helix</keyword>
<dbReference type="OrthoDB" id="4350291at2"/>
<reference evidence="2 3" key="1">
    <citation type="submission" date="2019-07" db="EMBL/GenBank/DDBJ databases">
        <title>Lentzea xizangensis sp. nov., isolated from Qinghai-Tibetan Plateau Soils.</title>
        <authorList>
            <person name="Huang J."/>
        </authorList>
    </citation>
    <scope>NUCLEOTIDE SEQUENCE [LARGE SCALE GENOMIC DNA]</scope>
    <source>
        <strain evidence="2 3">FXJ1.1311</strain>
    </source>
</reference>
<feature type="transmembrane region" description="Helical" evidence="1">
    <location>
        <begin position="38"/>
        <end position="60"/>
    </location>
</feature>
<proteinExistence type="predicted"/>
<accession>A0A563EQK1</accession>
<evidence type="ECO:0000313" key="2">
    <source>
        <dbReference type="EMBL" id="TWP49635.1"/>
    </source>
</evidence>
<evidence type="ECO:0000313" key="3">
    <source>
        <dbReference type="Proteomes" id="UP000316639"/>
    </source>
</evidence>
<evidence type="ECO:0000256" key="1">
    <source>
        <dbReference type="SAM" id="Phobius"/>
    </source>
</evidence>
<comment type="caution">
    <text evidence="2">The sequence shown here is derived from an EMBL/GenBank/DDBJ whole genome shotgun (WGS) entry which is preliminary data.</text>
</comment>
<keyword evidence="1" id="KW-0812">Transmembrane</keyword>
<dbReference type="Proteomes" id="UP000316639">
    <property type="component" value="Unassembled WGS sequence"/>
</dbReference>
<feature type="transmembrane region" description="Helical" evidence="1">
    <location>
        <begin position="376"/>
        <end position="393"/>
    </location>
</feature>
<feature type="transmembrane region" description="Helical" evidence="1">
    <location>
        <begin position="318"/>
        <end position="337"/>
    </location>
</feature>
<sequence>MSGALSLDERAELERLRGEVEALRTARPRARRSISWKAILSALLIVLGCALAPVALATVWTNRQVADTDRFVATVSPLIRDPAVQAALTSRVVDAVFTYVDVRALADEAVDALGAQGVPPRVTDRLHEFTVPLANSVRDFVRTKVAELFASQQFAQAWDRTIRVAHEQADAVLSGSASAVSIRGEKVTLDLAPFIGAAKQQLVDAGLTAANRVPDVHPTIEIADASALVKAQSAYTTLNRLATWLPWVSIALIAIGVVLARNRRRALLVSGLGFAGSMLVLGTGLLIARVVLIDAVPNRSAASTAASYDIIVRFLRDGLRTLLVLGLITALGAFLTGPSATAVRIRHAGAGALAWLRGLSGLRAGRLGTWVHTYRGVLRGAALGLAVLVLVFLDQPTGLAVLMVAVLLAVFLAVIQFLDQPATAAPTPGPTG</sequence>
<evidence type="ECO:0008006" key="4">
    <source>
        <dbReference type="Google" id="ProtNLM"/>
    </source>
</evidence>
<dbReference type="EMBL" id="VOBR01000015">
    <property type="protein sequence ID" value="TWP49635.1"/>
    <property type="molecule type" value="Genomic_DNA"/>
</dbReference>